<sequence>MTFYYIKYYKFIYQQLLLLNSILYIVYIVTIQDVYSGSHVGSFSTNVDQVKISVENCSFQLTNIVFTSSVQNHVSNSIQLYNTSTTLLDVIVVNSETSGFSYVNGVRLGSSPELKTQEAALIWSRKQDAE</sequence>
<proteinExistence type="predicted"/>
<dbReference type="Proteomes" id="UP001642409">
    <property type="component" value="Unassembled WGS sequence"/>
</dbReference>
<keyword evidence="1" id="KW-1133">Transmembrane helix</keyword>
<accession>A0AA86R295</accession>
<evidence type="ECO:0000256" key="1">
    <source>
        <dbReference type="SAM" id="Phobius"/>
    </source>
</evidence>
<keyword evidence="4" id="KW-1185">Reference proteome</keyword>
<feature type="transmembrane region" description="Helical" evidence="1">
    <location>
        <begin position="12"/>
        <end position="30"/>
    </location>
</feature>
<dbReference type="AlphaFoldDB" id="A0AA86R295"/>
<reference evidence="2" key="1">
    <citation type="submission" date="2023-06" db="EMBL/GenBank/DDBJ databases">
        <authorList>
            <person name="Kurt Z."/>
        </authorList>
    </citation>
    <scope>NUCLEOTIDE SEQUENCE</scope>
</reference>
<gene>
    <name evidence="2" type="ORF">HINF_LOCUS56630</name>
    <name evidence="3" type="ORF">HINF_LOCUS58810</name>
</gene>
<name>A0AA86R295_9EUKA</name>
<keyword evidence="1" id="KW-0812">Transmembrane</keyword>
<dbReference type="EMBL" id="CAXDID020000333">
    <property type="protein sequence ID" value="CAL6078248.1"/>
    <property type="molecule type" value="Genomic_DNA"/>
</dbReference>
<organism evidence="2">
    <name type="scientific">Hexamita inflata</name>
    <dbReference type="NCBI Taxonomy" id="28002"/>
    <lineage>
        <taxon>Eukaryota</taxon>
        <taxon>Metamonada</taxon>
        <taxon>Diplomonadida</taxon>
        <taxon>Hexamitidae</taxon>
        <taxon>Hexamitinae</taxon>
        <taxon>Hexamita</taxon>
    </lineage>
</organism>
<protein>
    <submittedName>
        <fullName evidence="3">Hypothetical_protein</fullName>
    </submittedName>
</protein>
<reference evidence="3 4" key="2">
    <citation type="submission" date="2024-07" db="EMBL/GenBank/DDBJ databases">
        <authorList>
            <person name="Akdeniz Z."/>
        </authorList>
    </citation>
    <scope>NUCLEOTIDE SEQUENCE [LARGE SCALE GENOMIC DNA]</scope>
</reference>
<evidence type="ECO:0000313" key="3">
    <source>
        <dbReference type="EMBL" id="CAL6078248.1"/>
    </source>
</evidence>
<comment type="caution">
    <text evidence="2">The sequence shown here is derived from an EMBL/GenBank/DDBJ whole genome shotgun (WGS) entry which is preliminary data.</text>
</comment>
<dbReference type="EMBL" id="CATOUU010001052">
    <property type="protein sequence ID" value="CAI9968985.1"/>
    <property type="molecule type" value="Genomic_DNA"/>
</dbReference>
<evidence type="ECO:0000313" key="2">
    <source>
        <dbReference type="EMBL" id="CAI9968985.1"/>
    </source>
</evidence>
<keyword evidence="1" id="KW-0472">Membrane</keyword>
<evidence type="ECO:0000313" key="4">
    <source>
        <dbReference type="Proteomes" id="UP001642409"/>
    </source>
</evidence>